<protein>
    <recommendedName>
        <fullName evidence="4">Acetyltransferase</fullName>
    </recommendedName>
</protein>
<dbReference type="Gene3D" id="2.160.10.10">
    <property type="entry name" value="Hexapeptide repeat proteins"/>
    <property type="match status" value="1"/>
</dbReference>
<dbReference type="EMBL" id="UINC01027421">
    <property type="protein sequence ID" value="SVB06645.1"/>
    <property type="molecule type" value="Genomic_DNA"/>
</dbReference>
<proteinExistence type="inferred from homology"/>
<dbReference type="CDD" id="cd04647">
    <property type="entry name" value="LbH_MAT_like"/>
    <property type="match status" value="1"/>
</dbReference>
<dbReference type="PANTHER" id="PTHR23416:SF23">
    <property type="entry name" value="ACETYLTRANSFERASE C18B11.09C-RELATED"/>
    <property type="match status" value="1"/>
</dbReference>
<evidence type="ECO:0008006" key="4">
    <source>
        <dbReference type="Google" id="ProtNLM"/>
    </source>
</evidence>
<reference evidence="3" key="1">
    <citation type="submission" date="2018-05" db="EMBL/GenBank/DDBJ databases">
        <authorList>
            <person name="Lanie J.A."/>
            <person name="Ng W.-L."/>
            <person name="Kazmierczak K.M."/>
            <person name="Andrzejewski T.M."/>
            <person name="Davidsen T.M."/>
            <person name="Wayne K.J."/>
            <person name="Tettelin H."/>
            <person name="Glass J.I."/>
            <person name="Rusch D."/>
            <person name="Podicherti R."/>
            <person name="Tsui H.-C.T."/>
            <person name="Winkler M.E."/>
        </authorList>
    </citation>
    <scope>NUCLEOTIDE SEQUENCE</scope>
</reference>
<dbReference type="GO" id="GO:0008374">
    <property type="term" value="F:O-acyltransferase activity"/>
    <property type="evidence" value="ECO:0007669"/>
    <property type="project" value="TreeGrafter"/>
</dbReference>
<keyword evidence="2" id="KW-0808">Transferase</keyword>
<evidence type="ECO:0000256" key="2">
    <source>
        <dbReference type="ARBA" id="ARBA00022679"/>
    </source>
</evidence>
<evidence type="ECO:0000256" key="1">
    <source>
        <dbReference type="ARBA" id="ARBA00007274"/>
    </source>
</evidence>
<dbReference type="InterPro" id="IPR051159">
    <property type="entry name" value="Hexapeptide_acetyltransf"/>
</dbReference>
<dbReference type="SUPFAM" id="SSF51161">
    <property type="entry name" value="Trimeric LpxA-like enzymes"/>
    <property type="match status" value="1"/>
</dbReference>
<dbReference type="Pfam" id="PF14602">
    <property type="entry name" value="Hexapep_2"/>
    <property type="match status" value="2"/>
</dbReference>
<organism evidence="3">
    <name type="scientific">marine metagenome</name>
    <dbReference type="NCBI Taxonomy" id="408172"/>
    <lineage>
        <taxon>unclassified sequences</taxon>
        <taxon>metagenomes</taxon>
        <taxon>ecological metagenomes</taxon>
    </lineage>
</organism>
<accession>A0A382AYP3</accession>
<sequence>MEKEDTSSMNEKEVMDFYGLKGSIGKLILRLKILRSWILHKSAYSSINSSWVIRLQRSRGVKIGENCHFSPYVLIDLIYPSMISIGKNVTIGSNTMIFAHYNPTSNAFLKENGYPREVKPVTIDDGAVIGPGSIITMGTTIGKNSIIGAGSIVSNTIPDFSVALGNPARIIKKLNL</sequence>
<dbReference type="PANTHER" id="PTHR23416">
    <property type="entry name" value="SIALIC ACID SYNTHASE-RELATED"/>
    <property type="match status" value="1"/>
</dbReference>
<gene>
    <name evidence="3" type="ORF">METZ01_LOCUS159499</name>
</gene>
<dbReference type="InterPro" id="IPR011004">
    <property type="entry name" value="Trimer_LpxA-like_sf"/>
</dbReference>
<dbReference type="InterPro" id="IPR001451">
    <property type="entry name" value="Hexapep"/>
</dbReference>
<evidence type="ECO:0000313" key="3">
    <source>
        <dbReference type="EMBL" id="SVB06645.1"/>
    </source>
</evidence>
<comment type="similarity">
    <text evidence="1">Belongs to the transferase hexapeptide repeat family.</text>
</comment>
<dbReference type="AlphaFoldDB" id="A0A382AYP3"/>
<name>A0A382AYP3_9ZZZZ</name>